<dbReference type="PRINTS" id="PR00463">
    <property type="entry name" value="EP450I"/>
</dbReference>
<dbReference type="AlphaFoldDB" id="A0A336MQD5"/>
<keyword evidence="3 5" id="KW-0408">Iron</keyword>
<dbReference type="GO" id="GO:0006082">
    <property type="term" value="P:organic acid metabolic process"/>
    <property type="evidence" value="ECO:0007669"/>
    <property type="project" value="TreeGrafter"/>
</dbReference>
<comment type="cofactor">
    <cofactor evidence="5">
        <name>heme</name>
        <dbReference type="ChEBI" id="CHEBI:30413"/>
    </cofactor>
</comment>
<dbReference type="SUPFAM" id="SSF48264">
    <property type="entry name" value="Cytochrome P450"/>
    <property type="match status" value="1"/>
</dbReference>
<protein>
    <submittedName>
        <fullName evidence="7">CSON015291 protein</fullName>
    </submittedName>
</protein>
<comment type="similarity">
    <text evidence="1">Belongs to the cytochrome P450 family.</text>
</comment>
<dbReference type="GO" id="GO:0008395">
    <property type="term" value="F:steroid hydroxylase activity"/>
    <property type="evidence" value="ECO:0007669"/>
    <property type="project" value="TreeGrafter"/>
</dbReference>
<dbReference type="GO" id="GO:0005737">
    <property type="term" value="C:cytoplasm"/>
    <property type="evidence" value="ECO:0007669"/>
    <property type="project" value="TreeGrafter"/>
</dbReference>
<dbReference type="EMBL" id="UFQS01000959">
    <property type="protein sequence ID" value="SSX07954.1"/>
    <property type="molecule type" value="Genomic_DNA"/>
</dbReference>
<dbReference type="GO" id="GO:0016712">
    <property type="term" value="F:oxidoreductase activity, acting on paired donors, with incorporation or reduction of molecular oxygen, reduced flavin or flavoprotein as one donor, and incorporation of one atom of oxygen"/>
    <property type="evidence" value="ECO:0007669"/>
    <property type="project" value="TreeGrafter"/>
</dbReference>
<evidence type="ECO:0000256" key="5">
    <source>
        <dbReference type="PIRSR" id="PIRSR602401-1"/>
    </source>
</evidence>
<dbReference type="InterPro" id="IPR002401">
    <property type="entry name" value="Cyt_P450_E_grp-I"/>
</dbReference>
<dbReference type="Pfam" id="PF00067">
    <property type="entry name" value="p450"/>
    <property type="match status" value="1"/>
</dbReference>
<dbReference type="EMBL" id="UFQT01000959">
    <property type="protein sequence ID" value="SSX28188.1"/>
    <property type="molecule type" value="Genomic_DNA"/>
</dbReference>
<evidence type="ECO:0000313" key="6">
    <source>
        <dbReference type="EMBL" id="SSX07954.1"/>
    </source>
</evidence>
<dbReference type="PRINTS" id="PR00385">
    <property type="entry name" value="P450"/>
</dbReference>
<evidence type="ECO:0000256" key="1">
    <source>
        <dbReference type="ARBA" id="ARBA00010617"/>
    </source>
</evidence>
<accession>A0A336MQD5</accession>
<evidence type="ECO:0000313" key="7">
    <source>
        <dbReference type="EMBL" id="SSX28188.1"/>
    </source>
</evidence>
<name>A0A336MQD5_CULSO</name>
<dbReference type="FunFam" id="1.10.630.10:FF:000070">
    <property type="entry name" value="cytochrome P450 18a1"/>
    <property type="match status" value="1"/>
</dbReference>
<dbReference type="VEuPathDB" id="VectorBase:CSON015291"/>
<dbReference type="GO" id="GO:0005506">
    <property type="term" value="F:iron ion binding"/>
    <property type="evidence" value="ECO:0007669"/>
    <property type="project" value="InterPro"/>
</dbReference>
<evidence type="ECO:0000256" key="3">
    <source>
        <dbReference type="ARBA" id="ARBA00023004"/>
    </source>
</evidence>
<evidence type="ECO:0000256" key="4">
    <source>
        <dbReference type="ARBA" id="ARBA00023033"/>
    </source>
</evidence>
<keyword evidence="2 5" id="KW-0479">Metal-binding</keyword>
<gene>
    <name evidence="7" type="primary">CSON015291</name>
</gene>
<sequence>MWFILSASILVIFITTCILTLKRRKYPPGPMGIPLLGYLPFLDPAEPYITLTKLSQKYGSIYGVQLGKIFTVVLSDVGLIRDTLKRDEFTGRAPLYITHGIMGGYGIICAEGAQWSDQRKLSIDWLRKLGMVKFGSGRDSMEQRIMIGIREYTKDFKSEIEKRFSINPFHILHNALGNVMNDFVFGQTYEKDDETWKYLQHLQEEGVKHIGVSGVVNFLPFLRFLPSNSKTIKFLLEGKLKTHKIYDGIIEMCRNNFDHYNDCVLKYFLNERTEREKTNNNDLRKYCSDEQLRHLLADIFGAGVDTTFTTIRWFILFTALHQDIQDKLRAELKSVLCEEVVALSDMEKLPLIRATIAETQRIRSVVPLGIPHGTTKNTKIMDYEIPKGTMVIPLLWAIHMDDKNWKDPEKFDPTRFLSEDGQFVMSSNLIPFQTGKRMCLGEEMAKMLLFLFCANFINNFKYEMENPSSIDTKGICGITLMPPEYSLIMKNLK</sequence>
<keyword evidence="5" id="KW-0349">Heme</keyword>
<keyword evidence="4" id="KW-0503">Monooxygenase</keyword>
<keyword evidence="4" id="KW-0560">Oxidoreductase</keyword>
<dbReference type="InterPro" id="IPR001128">
    <property type="entry name" value="Cyt_P450"/>
</dbReference>
<dbReference type="InterPro" id="IPR036396">
    <property type="entry name" value="Cyt_P450_sf"/>
</dbReference>
<dbReference type="PANTHER" id="PTHR24300:SF403">
    <property type="entry name" value="CYTOCHROME P450 306A1"/>
    <property type="match status" value="1"/>
</dbReference>
<dbReference type="GO" id="GO:0006805">
    <property type="term" value="P:xenobiotic metabolic process"/>
    <property type="evidence" value="ECO:0007669"/>
    <property type="project" value="TreeGrafter"/>
</dbReference>
<dbReference type="PANTHER" id="PTHR24300">
    <property type="entry name" value="CYTOCHROME P450 508A4-RELATED"/>
    <property type="match status" value="1"/>
</dbReference>
<organism evidence="7">
    <name type="scientific">Culicoides sonorensis</name>
    <name type="common">Biting midge</name>
    <dbReference type="NCBI Taxonomy" id="179676"/>
    <lineage>
        <taxon>Eukaryota</taxon>
        <taxon>Metazoa</taxon>
        <taxon>Ecdysozoa</taxon>
        <taxon>Arthropoda</taxon>
        <taxon>Hexapoda</taxon>
        <taxon>Insecta</taxon>
        <taxon>Pterygota</taxon>
        <taxon>Neoptera</taxon>
        <taxon>Endopterygota</taxon>
        <taxon>Diptera</taxon>
        <taxon>Nematocera</taxon>
        <taxon>Chironomoidea</taxon>
        <taxon>Ceratopogonidae</taxon>
        <taxon>Ceratopogoninae</taxon>
        <taxon>Culicoides</taxon>
        <taxon>Monoculicoides</taxon>
    </lineage>
</organism>
<dbReference type="OMA" id="LYMAREQ"/>
<reference evidence="7" key="2">
    <citation type="submission" date="2018-07" db="EMBL/GenBank/DDBJ databases">
        <authorList>
            <person name="Quirk P.G."/>
            <person name="Krulwich T.A."/>
        </authorList>
    </citation>
    <scope>NUCLEOTIDE SEQUENCE</scope>
</reference>
<dbReference type="GO" id="GO:0020037">
    <property type="term" value="F:heme binding"/>
    <property type="evidence" value="ECO:0007669"/>
    <property type="project" value="InterPro"/>
</dbReference>
<evidence type="ECO:0000256" key="2">
    <source>
        <dbReference type="ARBA" id="ARBA00022723"/>
    </source>
</evidence>
<reference evidence="6" key="1">
    <citation type="submission" date="2018-04" db="EMBL/GenBank/DDBJ databases">
        <authorList>
            <person name="Go L.Y."/>
            <person name="Mitchell J.A."/>
        </authorList>
    </citation>
    <scope>NUCLEOTIDE SEQUENCE</scope>
    <source>
        <tissue evidence="6">Whole organism</tissue>
    </source>
</reference>
<dbReference type="InterPro" id="IPR050182">
    <property type="entry name" value="Cytochrome_P450_fam2"/>
</dbReference>
<dbReference type="Gene3D" id="1.10.630.10">
    <property type="entry name" value="Cytochrome P450"/>
    <property type="match status" value="1"/>
</dbReference>
<proteinExistence type="inferred from homology"/>
<feature type="binding site" description="axial binding residue" evidence="5">
    <location>
        <position position="439"/>
    </location>
    <ligand>
        <name>heme</name>
        <dbReference type="ChEBI" id="CHEBI:30413"/>
    </ligand>
    <ligandPart>
        <name>Fe</name>
        <dbReference type="ChEBI" id="CHEBI:18248"/>
    </ligandPart>
</feature>